<dbReference type="EMBL" id="JAVRET010000009">
    <property type="protein sequence ID" value="MDT0408596.1"/>
    <property type="molecule type" value="Genomic_DNA"/>
</dbReference>
<evidence type="ECO:0000313" key="5">
    <source>
        <dbReference type="Proteomes" id="UP001183610"/>
    </source>
</evidence>
<evidence type="ECO:0000313" key="3">
    <source>
        <dbReference type="EMBL" id="MDT0414940.1"/>
    </source>
</evidence>
<keyword evidence="5" id="KW-1185">Reference proteome</keyword>
<sequence length="161" mass="17203">MEPTAHFTKTALPGIGARYDLDTQSGRHLSVVVHQDGRRVLGLHDPEDEDSCRDAAQLDPGESLALAGLLKPDPVRYLRQHVEIDLVTEHIPVTKRSPFAGRVLGATQARTKTGASIVAVLRRTDAVPSPTPDFRFAIGDVLVVVGTREGVDAVAELIAGG</sequence>
<evidence type="ECO:0000259" key="1">
    <source>
        <dbReference type="PROSITE" id="PS51202"/>
    </source>
</evidence>
<dbReference type="Proteomes" id="UP001183610">
    <property type="component" value="Unassembled WGS sequence"/>
</dbReference>
<dbReference type="Pfam" id="PF02080">
    <property type="entry name" value="TrkA_C"/>
    <property type="match status" value="1"/>
</dbReference>
<feature type="domain" description="RCK C-terminal" evidence="1">
    <location>
        <begin position="75"/>
        <end position="160"/>
    </location>
</feature>
<gene>
    <name evidence="3" type="ORF">RM574_05500</name>
    <name evidence="2" type="ORF">RM698_05940</name>
</gene>
<reference evidence="3" key="2">
    <citation type="submission" date="2024-03" db="EMBL/GenBank/DDBJ databases">
        <title>30 novel species of actinomycetes from the DSMZ collection.</title>
        <authorList>
            <person name="Nouioui I."/>
        </authorList>
    </citation>
    <scope>NUCLEOTIDE SEQUENCE</scope>
    <source>
        <strain evidence="3">DSM 41982</strain>
    </source>
</reference>
<comment type="caution">
    <text evidence="3">The sequence shown here is derived from an EMBL/GenBank/DDBJ whole genome shotgun (WGS) entry which is preliminary data.</text>
</comment>
<accession>A0ABD5E0H1</accession>
<proteinExistence type="predicted"/>
<dbReference type="Proteomes" id="UP001183607">
    <property type="component" value="Unassembled WGS sequence"/>
</dbReference>
<dbReference type="InterPro" id="IPR050144">
    <property type="entry name" value="AAE_transporter"/>
</dbReference>
<dbReference type="RefSeq" id="WP_008749305.1">
    <property type="nucleotide sequence ID" value="NZ_JAVRER010000006.1"/>
</dbReference>
<dbReference type="SUPFAM" id="SSF116726">
    <property type="entry name" value="TrkA C-terminal domain-like"/>
    <property type="match status" value="1"/>
</dbReference>
<evidence type="ECO:0000313" key="4">
    <source>
        <dbReference type="Proteomes" id="UP001183607"/>
    </source>
</evidence>
<dbReference type="PANTHER" id="PTHR30445">
    <property type="entry name" value="K(+)_H(+) ANTIPORTER SUBUNIT KHTT"/>
    <property type="match status" value="1"/>
</dbReference>
<dbReference type="PIRSF" id="PIRSF005028">
    <property type="entry name" value="KhtT"/>
    <property type="match status" value="1"/>
</dbReference>
<name>A0ABD5E0H1_9ACTN</name>
<dbReference type="EMBL" id="JAVRER010000006">
    <property type="protein sequence ID" value="MDT0414940.1"/>
    <property type="molecule type" value="Genomic_DNA"/>
</dbReference>
<dbReference type="AlphaFoldDB" id="A0ABD5E0H1"/>
<dbReference type="PROSITE" id="PS51202">
    <property type="entry name" value="RCK_C"/>
    <property type="match status" value="1"/>
</dbReference>
<dbReference type="Gene3D" id="3.30.70.1450">
    <property type="entry name" value="Regulator of K+ conductance, C-terminal domain"/>
    <property type="match status" value="1"/>
</dbReference>
<dbReference type="PANTHER" id="PTHR30445:SF8">
    <property type="entry name" value="K(+)_H(+) ANTIPORTER SUBUNIT KHTT"/>
    <property type="match status" value="1"/>
</dbReference>
<dbReference type="InterPro" id="IPR006037">
    <property type="entry name" value="RCK_C"/>
</dbReference>
<reference evidence="4 5" key="1">
    <citation type="submission" date="2023-07" db="EMBL/GenBank/DDBJ databases">
        <title>30 novel species of actinomycetes from the DSMZ collection.</title>
        <authorList>
            <person name="Nouioui I."/>
        </authorList>
    </citation>
    <scope>NUCLEOTIDE SEQUENCE [LARGE SCALE GENOMIC DNA]</scope>
    <source>
        <strain evidence="2 5">DSM 41979</strain>
        <strain evidence="4">DSM 41982</strain>
    </source>
</reference>
<evidence type="ECO:0000313" key="2">
    <source>
        <dbReference type="EMBL" id="MDT0408596.1"/>
    </source>
</evidence>
<protein>
    <submittedName>
        <fullName evidence="3">TrkA C-terminal domain-containing protein</fullName>
    </submittedName>
</protein>
<dbReference type="Pfam" id="PF25991">
    <property type="entry name" value="KhtT_N"/>
    <property type="match status" value="1"/>
</dbReference>
<dbReference type="InterPro" id="IPR026278">
    <property type="entry name" value="KhtT"/>
</dbReference>
<dbReference type="InterPro" id="IPR036721">
    <property type="entry name" value="RCK_C_sf"/>
</dbReference>
<organism evidence="3 4">
    <name type="scientific">Streptomyces evansiae</name>
    <dbReference type="NCBI Taxonomy" id="3075535"/>
    <lineage>
        <taxon>Bacteria</taxon>
        <taxon>Bacillati</taxon>
        <taxon>Actinomycetota</taxon>
        <taxon>Actinomycetes</taxon>
        <taxon>Kitasatosporales</taxon>
        <taxon>Streptomycetaceae</taxon>
        <taxon>Streptomyces</taxon>
    </lineage>
</organism>
<dbReference type="InterPro" id="IPR058776">
    <property type="entry name" value="KhtT-like_N"/>
</dbReference>